<sequence>MSLTLHGAEIRHCGQEDASHTFHFRDADELKPAKDREVAAESSAEDIHLAAARAARSPAASLVHVATPQWAKVRETGQSDITAFPCTL</sequence>
<dbReference type="EMBL" id="JAFJMO010000001">
    <property type="protein sequence ID" value="KAJ8287576.1"/>
    <property type="molecule type" value="Genomic_DNA"/>
</dbReference>
<comment type="caution">
    <text evidence="1">The sequence shown here is derived from an EMBL/GenBank/DDBJ whole genome shotgun (WGS) entry which is preliminary data.</text>
</comment>
<reference evidence="1" key="1">
    <citation type="journal article" date="2023" name="Science">
        <title>Genome structures resolve the early diversification of teleost fishes.</title>
        <authorList>
            <person name="Parey E."/>
            <person name="Louis A."/>
            <person name="Montfort J."/>
            <person name="Bouchez O."/>
            <person name="Roques C."/>
            <person name="Iampietro C."/>
            <person name="Lluch J."/>
            <person name="Castinel A."/>
            <person name="Donnadieu C."/>
            <person name="Desvignes T."/>
            <person name="Floi Bucao C."/>
            <person name="Jouanno E."/>
            <person name="Wen M."/>
            <person name="Mejri S."/>
            <person name="Dirks R."/>
            <person name="Jansen H."/>
            <person name="Henkel C."/>
            <person name="Chen W.J."/>
            <person name="Zahm M."/>
            <person name="Cabau C."/>
            <person name="Klopp C."/>
            <person name="Thompson A.W."/>
            <person name="Robinson-Rechavi M."/>
            <person name="Braasch I."/>
            <person name="Lecointre G."/>
            <person name="Bobe J."/>
            <person name="Postlethwait J.H."/>
            <person name="Berthelot C."/>
            <person name="Roest Crollius H."/>
            <person name="Guiguen Y."/>
        </authorList>
    </citation>
    <scope>NUCLEOTIDE SEQUENCE</scope>
    <source>
        <strain evidence="1">Concon-B</strain>
    </source>
</reference>
<protein>
    <submittedName>
        <fullName evidence="1">Uncharacterized protein</fullName>
    </submittedName>
</protein>
<dbReference type="AlphaFoldDB" id="A0A9Q1E0U7"/>
<keyword evidence="2" id="KW-1185">Reference proteome</keyword>
<name>A0A9Q1E0U7_CONCO</name>
<gene>
    <name evidence="1" type="ORF">COCON_G00002350</name>
</gene>
<accession>A0A9Q1E0U7</accession>
<organism evidence="1 2">
    <name type="scientific">Conger conger</name>
    <name type="common">Conger eel</name>
    <name type="synonym">Muraena conger</name>
    <dbReference type="NCBI Taxonomy" id="82655"/>
    <lineage>
        <taxon>Eukaryota</taxon>
        <taxon>Metazoa</taxon>
        <taxon>Chordata</taxon>
        <taxon>Craniata</taxon>
        <taxon>Vertebrata</taxon>
        <taxon>Euteleostomi</taxon>
        <taxon>Actinopterygii</taxon>
        <taxon>Neopterygii</taxon>
        <taxon>Teleostei</taxon>
        <taxon>Anguilliformes</taxon>
        <taxon>Congridae</taxon>
        <taxon>Conger</taxon>
    </lineage>
</organism>
<evidence type="ECO:0000313" key="1">
    <source>
        <dbReference type="EMBL" id="KAJ8287576.1"/>
    </source>
</evidence>
<proteinExistence type="predicted"/>
<evidence type="ECO:0000313" key="2">
    <source>
        <dbReference type="Proteomes" id="UP001152803"/>
    </source>
</evidence>
<dbReference type="Proteomes" id="UP001152803">
    <property type="component" value="Unassembled WGS sequence"/>
</dbReference>